<keyword evidence="2" id="KW-0812">Transmembrane</keyword>
<dbReference type="Proteomes" id="UP000036403">
    <property type="component" value="Unassembled WGS sequence"/>
</dbReference>
<sequence>TARHPAATQLGLGPRTRDSAHTGNVGARGPEAVAAPQAAPVRSHIRHLHVHRLGEICHLCVSAACCPLPAARCPLTRRADSVLFLLSGLAFIAAILSLPHHVFTLAGRAWYYIKGEHIDVAASARDAVKEMSASVLNEALPTAVRVKEALGSVDKEL</sequence>
<accession>A0A0J7JST8</accession>
<name>A0A0J7JST8_LASNI</name>
<protein>
    <submittedName>
        <fullName evidence="3">Uncharacterized protein</fullName>
    </submittedName>
</protein>
<feature type="transmembrane region" description="Helical" evidence="2">
    <location>
        <begin position="82"/>
        <end position="102"/>
    </location>
</feature>
<reference evidence="3 4" key="1">
    <citation type="submission" date="2015-04" db="EMBL/GenBank/DDBJ databases">
        <title>Lasius niger genome sequencing.</title>
        <authorList>
            <person name="Konorov E.A."/>
            <person name="Nikitin M.A."/>
            <person name="Kirill M.V."/>
            <person name="Chang P."/>
        </authorList>
    </citation>
    <scope>NUCLEOTIDE SEQUENCE [LARGE SCALE GENOMIC DNA]</scope>
    <source>
        <tissue evidence="3">Whole</tissue>
    </source>
</reference>
<dbReference type="OrthoDB" id="202672at2759"/>
<evidence type="ECO:0000313" key="4">
    <source>
        <dbReference type="Proteomes" id="UP000036403"/>
    </source>
</evidence>
<organism evidence="3 4">
    <name type="scientific">Lasius niger</name>
    <name type="common">Black garden ant</name>
    <dbReference type="NCBI Taxonomy" id="67767"/>
    <lineage>
        <taxon>Eukaryota</taxon>
        <taxon>Metazoa</taxon>
        <taxon>Ecdysozoa</taxon>
        <taxon>Arthropoda</taxon>
        <taxon>Hexapoda</taxon>
        <taxon>Insecta</taxon>
        <taxon>Pterygota</taxon>
        <taxon>Neoptera</taxon>
        <taxon>Endopterygota</taxon>
        <taxon>Hymenoptera</taxon>
        <taxon>Apocrita</taxon>
        <taxon>Aculeata</taxon>
        <taxon>Formicoidea</taxon>
        <taxon>Formicidae</taxon>
        <taxon>Formicinae</taxon>
        <taxon>Lasius</taxon>
        <taxon>Lasius</taxon>
    </lineage>
</organism>
<feature type="region of interest" description="Disordered" evidence="1">
    <location>
        <begin position="1"/>
        <end position="33"/>
    </location>
</feature>
<dbReference type="AlphaFoldDB" id="A0A0J7JST8"/>
<keyword evidence="2" id="KW-0472">Membrane</keyword>
<comment type="caution">
    <text evidence="3">The sequence shown here is derived from an EMBL/GenBank/DDBJ whole genome shotgun (WGS) entry which is preliminary data.</text>
</comment>
<evidence type="ECO:0000313" key="3">
    <source>
        <dbReference type="EMBL" id="KMQ81368.1"/>
    </source>
</evidence>
<dbReference type="EMBL" id="LBMM01036262">
    <property type="protein sequence ID" value="KMQ81368.1"/>
    <property type="molecule type" value="Genomic_DNA"/>
</dbReference>
<feature type="non-terminal residue" evidence="3">
    <location>
        <position position="1"/>
    </location>
</feature>
<keyword evidence="2" id="KW-1133">Transmembrane helix</keyword>
<evidence type="ECO:0000256" key="2">
    <source>
        <dbReference type="SAM" id="Phobius"/>
    </source>
</evidence>
<keyword evidence="4" id="KW-1185">Reference proteome</keyword>
<gene>
    <name evidence="3" type="ORF">RF55_26562</name>
</gene>
<dbReference type="PaxDb" id="67767-A0A0J7JST8"/>
<proteinExistence type="predicted"/>
<evidence type="ECO:0000256" key="1">
    <source>
        <dbReference type="SAM" id="MobiDB-lite"/>
    </source>
</evidence>